<dbReference type="Proteomes" id="UP000177354">
    <property type="component" value="Unassembled WGS sequence"/>
</dbReference>
<evidence type="ECO:0000313" key="5">
    <source>
        <dbReference type="EMBL" id="OGG06058.1"/>
    </source>
</evidence>
<dbReference type="EMBL" id="MFJF01000019">
    <property type="protein sequence ID" value="OGG06058.1"/>
    <property type="molecule type" value="Genomic_DNA"/>
</dbReference>
<dbReference type="PANTHER" id="PTHR35134:SF2">
    <property type="entry name" value="NUCLEOTIDASE YQFW-RELATED"/>
    <property type="match status" value="1"/>
</dbReference>
<dbReference type="PIRSF" id="PIRSF021362">
    <property type="entry name" value="UCP021362_HAD"/>
    <property type="match status" value="1"/>
</dbReference>
<name>A0A1F5Z0S6_9BACT</name>
<comment type="similarity">
    <text evidence="1 3">Belongs to the 5'(3')-deoxyribonucleotidase family.</text>
</comment>
<comment type="caution">
    <text evidence="5">The sequence shown here is derived from an EMBL/GenBank/DDBJ whole genome shotgun (WGS) entry which is preliminary data.</text>
</comment>
<gene>
    <name evidence="5" type="ORF">A2777_00905</name>
</gene>
<dbReference type="InterPro" id="IPR052419">
    <property type="entry name" value="5_3-deoxyribonucleotidase-like"/>
</dbReference>
<dbReference type="Pfam" id="PF06941">
    <property type="entry name" value="NT5C"/>
    <property type="match status" value="1"/>
</dbReference>
<dbReference type="InterPro" id="IPR023214">
    <property type="entry name" value="HAD_sf"/>
</dbReference>
<evidence type="ECO:0000313" key="6">
    <source>
        <dbReference type="Proteomes" id="UP000177354"/>
    </source>
</evidence>
<proteinExistence type="inferred from homology"/>
<feature type="active site" description="Proton donor" evidence="4">
    <location>
        <position position="17"/>
    </location>
</feature>
<evidence type="ECO:0000256" key="4">
    <source>
        <dbReference type="PIRSR" id="PIRSR610708-1"/>
    </source>
</evidence>
<dbReference type="GO" id="GO:0008253">
    <property type="term" value="F:5'-nucleotidase activity"/>
    <property type="evidence" value="ECO:0007669"/>
    <property type="project" value="InterPro"/>
</dbReference>
<evidence type="ECO:0000256" key="1">
    <source>
        <dbReference type="ARBA" id="ARBA00009589"/>
    </source>
</evidence>
<feature type="active site" description="Nucleophile" evidence="4">
    <location>
        <position position="15"/>
    </location>
</feature>
<evidence type="ECO:0000256" key="3">
    <source>
        <dbReference type="PIRNR" id="PIRNR021362"/>
    </source>
</evidence>
<dbReference type="SUPFAM" id="SSF56784">
    <property type="entry name" value="HAD-like"/>
    <property type="match status" value="1"/>
</dbReference>
<accession>A0A1F5Z0S6</accession>
<dbReference type="GO" id="GO:0009264">
    <property type="term" value="P:deoxyribonucleotide catabolic process"/>
    <property type="evidence" value="ECO:0007669"/>
    <property type="project" value="InterPro"/>
</dbReference>
<evidence type="ECO:0000256" key="2">
    <source>
        <dbReference type="ARBA" id="ARBA00022801"/>
    </source>
</evidence>
<organism evidence="5 6">
    <name type="scientific">Candidatus Gottesmanbacteria bacterium RIFCSPHIGHO2_01_FULL_40_15</name>
    <dbReference type="NCBI Taxonomy" id="1798376"/>
    <lineage>
        <taxon>Bacteria</taxon>
        <taxon>Candidatus Gottesmaniibacteriota</taxon>
    </lineage>
</organism>
<dbReference type="InterPro" id="IPR036412">
    <property type="entry name" value="HAD-like_sf"/>
</dbReference>
<dbReference type="EC" id="3.1.3.-" evidence="3"/>
<dbReference type="InterPro" id="IPR009206">
    <property type="entry name" value="Nucleotidase_putative"/>
</dbReference>
<dbReference type="Gene3D" id="3.40.50.1000">
    <property type="entry name" value="HAD superfamily/HAD-like"/>
    <property type="match status" value="1"/>
</dbReference>
<protein>
    <recommendedName>
        <fullName evidence="3">Nucleotidase</fullName>
        <ecNumber evidence="3">3.1.3.-</ecNumber>
    </recommendedName>
</protein>
<dbReference type="PANTHER" id="PTHR35134">
    <property type="entry name" value="NUCLEOTIDASE YQFW-RELATED"/>
    <property type="match status" value="1"/>
</dbReference>
<dbReference type="AlphaFoldDB" id="A0A1F5Z0S6"/>
<keyword evidence="2 3" id="KW-0378">Hydrolase</keyword>
<reference evidence="5 6" key="1">
    <citation type="journal article" date="2016" name="Nat. Commun.">
        <title>Thousands of microbial genomes shed light on interconnected biogeochemical processes in an aquifer system.</title>
        <authorList>
            <person name="Anantharaman K."/>
            <person name="Brown C.T."/>
            <person name="Hug L.A."/>
            <person name="Sharon I."/>
            <person name="Castelle C.J."/>
            <person name="Probst A.J."/>
            <person name="Thomas B.C."/>
            <person name="Singh A."/>
            <person name="Wilkins M.J."/>
            <person name="Karaoz U."/>
            <person name="Brodie E.L."/>
            <person name="Williams K.H."/>
            <person name="Hubbard S.S."/>
            <person name="Banfield J.F."/>
        </authorList>
    </citation>
    <scope>NUCLEOTIDE SEQUENCE [LARGE SCALE GENOMIC DNA]</scope>
</reference>
<sequence>MKKKNLKKAVKIGIDIDNVISDSYPAYLDKFNIQYKTDIKIHQISEFYYLNKIIEENKNIPGRKIVNFIDELVLDEEFQLNLPPIDDSVRVINNWVSKGYKIHYVTARPVEVREITIKWLEKHGYWVKGAELDLFNSRKGFSSDAEYKADIAVKHKICVFIEDALEIALKMPIPVLLFDRPWNKFKAKKNLIRISSWKEIEDTLPKVLK</sequence>
<dbReference type="InterPro" id="IPR010708">
    <property type="entry name" value="5'(3')-deoxyribonucleotidase"/>
</dbReference>